<dbReference type="InterPro" id="IPR026050">
    <property type="entry name" value="C1GALT1/C1GALT1_chp1"/>
</dbReference>
<evidence type="ECO:0008006" key="10">
    <source>
        <dbReference type="Google" id="ProtNLM"/>
    </source>
</evidence>
<organism evidence="8 9">
    <name type="scientific">Electrophorus voltai</name>
    <dbReference type="NCBI Taxonomy" id="2609070"/>
    <lineage>
        <taxon>Eukaryota</taxon>
        <taxon>Metazoa</taxon>
        <taxon>Chordata</taxon>
        <taxon>Craniata</taxon>
        <taxon>Vertebrata</taxon>
        <taxon>Euteleostomi</taxon>
        <taxon>Actinopterygii</taxon>
        <taxon>Neopterygii</taxon>
        <taxon>Teleostei</taxon>
        <taxon>Ostariophysi</taxon>
        <taxon>Gymnotiformes</taxon>
        <taxon>Gymnotoidei</taxon>
        <taxon>Gymnotidae</taxon>
        <taxon>Electrophorus</taxon>
    </lineage>
</organism>
<gene>
    <name evidence="8" type="ORF">P4O66_003753</name>
</gene>
<dbReference type="GO" id="GO:0006493">
    <property type="term" value="P:protein O-linked glycosylation"/>
    <property type="evidence" value="ECO:0007669"/>
    <property type="project" value="UniProtKB-ARBA"/>
</dbReference>
<name>A0AAD8ZR57_9TELE</name>
<evidence type="ECO:0000256" key="6">
    <source>
        <dbReference type="ARBA" id="ARBA00023136"/>
    </source>
</evidence>
<keyword evidence="5 7" id="KW-1133">Transmembrane helix</keyword>
<feature type="transmembrane region" description="Helical" evidence="7">
    <location>
        <begin position="31"/>
        <end position="51"/>
    </location>
</feature>
<keyword evidence="3 7" id="KW-0812">Transmembrane</keyword>
<dbReference type="GO" id="GO:0016020">
    <property type="term" value="C:membrane"/>
    <property type="evidence" value="ECO:0007669"/>
    <property type="project" value="UniProtKB-SubCell"/>
</dbReference>
<evidence type="ECO:0000256" key="3">
    <source>
        <dbReference type="ARBA" id="ARBA00022692"/>
    </source>
</evidence>
<comment type="similarity">
    <text evidence="2">Belongs to the glycosyltransferase 31 family. Beta3-Gal-T subfamily.</text>
</comment>
<evidence type="ECO:0000313" key="9">
    <source>
        <dbReference type="Proteomes" id="UP001239994"/>
    </source>
</evidence>
<reference evidence="8" key="1">
    <citation type="submission" date="2023-03" db="EMBL/GenBank/DDBJ databases">
        <title>Electrophorus voltai genome.</title>
        <authorList>
            <person name="Bian C."/>
        </authorList>
    </citation>
    <scope>NUCLEOTIDE SEQUENCE</scope>
    <source>
        <strain evidence="8">CB-2022</strain>
        <tissue evidence="8">Muscle</tissue>
    </source>
</reference>
<evidence type="ECO:0000256" key="5">
    <source>
        <dbReference type="ARBA" id="ARBA00022989"/>
    </source>
</evidence>
<dbReference type="GO" id="GO:0016263">
    <property type="term" value="F:glycoprotein-N-acetylgalactosamine 3-beta-galactosyltransferase activity"/>
    <property type="evidence" value="ECO:0007669"/>
    <property type="project" value="TreeGrafter"/>
</dbReference>
<dbReference type="Proteomes" id="UP001239994">
    <property type="component" value="Unassembled WGS sequence"/>
</dbReference>
<sequence length="343" mass="39212">MQSENRNGKEKRKTFRSELIQRKMPSESGSFLKGVILGGVFCLILALLGTFSPEIQFRSDDHHHHLHHHLKPLSREELQKLTVAQMSKVTQQVRVYCLIMVTPKILVHWATANETWSKHCDRSAFYTSESAKALEAIDLQEKNEWTRLRKAITHAYDSAGGIRWFFVARPTTFAIIENLKYLVLVKDSSQPFYIGHVQKSGDLEYVEYESGIVLSYEAVRRLVEVFKDESKCPERGHAIWTLSEEKQLATCLRYAGVFAENGEDEKGKELFNKKSVNTLISDSMSQNPSDVVEACCSDMAITFTGMSPSQMQVMMYGVYRLRPYGHNFHDSLTFLPPKDSDND</sequence>
<dbReference type="EMBL" id="JAROKS010000004">
    <property type="protein sequence ID" value="KAK1803909.1"/>
    <property type="molecule type" value="Genomic_DNA"/>
</dbReference>
<evidence type="ECO:0000256" key="2">
    <source>
        <dbReference type="ARBA" id="ARBA00006462"/>
    </source>
</evidence>
<keyword evidence="9" id="KW-1185">Reference proteome</keyword>
<accession>A0AAD8ZR57</accession>
<evidence type="ECO:0000313" key="8">
    <source>
        <dbReference type="EMBL" id="KAK1803909.1"/>
    </source>
</evidence>
<keyword evidence="6 7" id="KW-0472">Membrane</keyword>
<dbReference type="PANTHER" id="PTHR23033:SF2">
    <property type="entry name" value="C1GALT1-SPECIFIC CHAPERONE 1"/>
    <property type="match status" value="1"/>
</dbReference>
<dbReference type="Gene3D" id="3.90.550.50">
    <property type="match status" value="1"/>
</dbReference>
<dbReference type="FunFam" id="3.90.550.50:FF:000016">
    <property type="entry name" value="C1GALT1-specific chaperone 1"/>
    <property type="match status" value="1"/>
</dbReference>
<protein>
    <recommendedName>
        <fullName evidence="10">C1GALT1-specific chaperone 1</fullName>
    </recommendedName>
</protein>
<comment type="subcellular location">
    <subcellularLocation>
        <location evidence="1">Membrane</location>
        <topology evidence="1">Single-pass type II membrane protein</topology>
    </subcellularLocation>
</comment>
<evidence type="ECO:0000256" key="1">
    <source>
        <dbReference type="ARBA" id="ARBA00004606"/>
    </source>
</evidence>
<evidence type="ECO:0000256" key="4">
    <source>
        <dbReference type="ARBA" id="ARBA00022968"/>
    </source>
</evidence>
<keyword evidence="4" id="KW-0735">Signal-anchor</keyword>
<comment type="caution">
    <text evidence="8">The sequence shown here is derived from an EMBL/GenBank/DDBJ whole genome shotgun (WGS) entry which is preliminary data.</text>
</comment>
<dbReference type="PANTHER" id="PTHR23033">
    <property type="entry name" value="BETA1,3-GALACTOSYLTRANSFERASE"/>
    <property type="match status" value="1"/>
</dbReference>
<dbReference type="AlphaFoldDB" id="A0AAD8ZR57"/>
<proteinExistence type="inferred from homology"/>
<evidence type="ECO:0000256" key="7">
    <source>
        <dbReference type="SAM" id="Phobius"/>
    </source>
</evidence>